<gene>
    <name evidence="1" type="ORF">NCTC10485_01910</name>
</gene>
<evidence type="ECO:0000313" key="2">
    <source>
        <dbReference type="Proteomes" id="UP000282551"/>
    </source>
</evidence>
<dbReference type="AlphaFoldDB" id="A0A448I528"/>
<evidence type="ECO:0000313" key="1">
    <source>
        <dbReference type="EMBL" id="VEG47627.1"/>
    </source>
</evidence>
<proteinExistence type="predicted"/>
<dbReference type="OrthoDB" id="4390288at2"/>
<protein>
    <submittedName>
        <fullName evidence="1">Cullin, a subunit of E3 ubiquitin ligase</fullName>
    </submittedName>
</protein>
<dbReference type="GO" id="GO:0016874">
    <property type="term" value="F:ligase activity"/>
    <property type="evidence" value="ECO:0007669"/>
    <property type="project" value="UniProtKB-KW"/>
</dbReference>
<dbReference type="RefSeq" id="WP_126333531.1">
    <property type="nucleotide sequence ID" value="NZ_AP022604.1"/>
</dbReference>
<keyword evidence="1" id="KW-0436">Ligase</keyword>
<sequence>MTHVFLGSEALTAGKVTRYELRTLYVRVLPNVYAPKRVPLTLLDRTRAAWLWSKRQGVITGLAASALHGAKWVKSEVPIELNLANNKSPKGVLTRNETLRDDEVTRVRGMPVTTIERTAFDLARRLPVGKAVQRLDALARATHFKIEDVLELAGRHPGARGSPRIPAALDLVDAGAQSPQETWLRLLFINAGYPRPETQIPVPGPNGLPKYFLDMGWYEFTLAAEYDGEQHRLDDAQYRGDIGRSEYIERLGWRRIRVLAGDTGSSILRRAELAGLRR</sequence>
<dbReference type="Proteomes" id="UP000282551">
    <property type="component" value="Chromosome"/>
</dbReference>
<accession>A0A448I528</accession>
<name>A0A448I528_MYCCI</name>
<dbReference type="EMBL" id="LR134355">
    <property type="protein sequence ID" value="VEG47627.1"/>
    <property type="molecule type" value="Genomic_DNA"/>
</dbReference>
<keyword evidence="2" id="KW-1185">Reference proteome</keyword>
<organism evidence="1 2">
    <name type="scientific">Mycolicibacterium chitae</name>
    <name type="common">Mycobacterium chitae</name>
    <dbReference type="NCBI Taxonomy" id="1792"/>
    <lineage>
        <taxon>Bacteria</taxon>
        <taxon>Bacillati</taxon>
        <taxon>Actinomycetota</taxon>
        <taxon>Actinomycetes</taxon>
        <taxon>Mycobacteriales</taxon>
        <taxon>Mycobacteriaceae</taxon>
        <taxon>Mycolicibacterium</taxon>
    </lineage>
</organism>
<reference evidence="1 2" key="1">
    <citation type="submission" date="2018-12" db="EMBL/GenBank/DDBJ databases">
        <authorList>
            <consortium name="Pathogen Informatics"/>
        </authorList>
    </citation>
    <scope>NUCLEOTIDE SEQUENCE [LARGE SCALE GENOMIC DNA]</scope>
    <source>
        <strain evidence="1 2">NCTC10485</strain>
    </source>
</reference>